<sequence length="484" mass="52095">MQINAGIVQGQPTPGWGGSDAPRHGDALPEAGPLGVFGAVVGHDGSGAPLPDIGPYDFSGATRVAGTEAMGSSGSAVRLSFAAHVHAPQYVVKACPSAGHAAQTWLASRLFGAVGLATPTAILVRGCSQIFDGTHAPERLYLATTFLEAYRNLGEWLESDDAWRVIGGVHHPDVEALQRARGQAHAAGQRMAQAIAMSGGLPFYRLGGEMAQMHAEALGHRNAMRHRLCHALPEVYQCALERHYIAALWLGNWDLCNVFMENIGVWRDKNDLPYVMSLDFDACLDLAFQQTRKVDGYDMAVNQRKAVTSLPPLTSTFRREAASFEATLPDDALADLTQFPYGEHYAPFVRRLAGLEGGTGIQRDAAGKAMSEALKNPNGVRALAAEMAYRLGRISSHDIRRWVGCAYQVAYLPQTAQAAGETSSDAMMGLRDPEVLVVHLLTRRDSVVRLLGGAWAAQTWAHMYPMRAQAIDAQQEPFGCPAGA</sequence>
<name>A0A5E4TEZ7_9BURK</name>
<dbReference type="OrthoDB" id="8934796at2"/>
<accession>A0A5E4TEZ7</accession>
<dbReference type="AlphaFoldDB" id="A0A5E4TEZ7"/>
<dbReference type="EMBL" id="CABPSB010000003">
    <property type="protein sequence ID" value="VVD85014.1"/>
    <property type="molecule type" value="Genomic_DNA"/>
</dbReference>
<feature type="region of interest" description="Disordered" evidence="1">
    <location>
        <begin position="1"/>
        <end position="28"/>
    </location>
</feature>
<organism evidence="2 3">
    <name type="scientific">Pandoraea anhela</name>
    <dbReference type="NCBI Taxonomy" id="2508295"/>
    <lineage>
        <taxon>Bacteria</taxon>
        <taxon>Pseudomonadati</taxon>
        <taxon>Pseudomonadota</taxon>
        <taxon>Betaproteobacteria</taxon>
        <taxon>Burkholderiales</taxon>
        <taxon>Burkholderiaceae</taxon>
        <taxon>Pandoraea</taxon>
    </lineage>
</organism>
<evidence type="ECO:0000313" key="2">
    <source>
        <dbReference type="EMBL" id="VVD85014.1"/>
    </source>
</evidence>
<gene>
    <name evidence="2" type="ORF">PAN31108_01315</name>
</gene>
<evidence type="ECO:0000313" key="3">
    <source>
        <dbReference type="Proteomes" id="UP000406256"/>
    </source>
</evidence>
<dbReference type="Proteomes" id="UP000406256">
    <property type="component" value="Unassembled WGS sequence"/>
</dbReference>
<reference evidence="2 3" key="1">
    <citation type="submission" date="2019-08" db="EMBL/GenBank/DDBJ databases">
        <authorList>
            <person name="Peeters C."/>
        </authorList>
    </citation>
    <scope>NUCLEOTIDE SEQUENCE [LARGE SCALE GENOMIC DNA]</scope>
    <source>
        <strain evidence="2 3">LMG 31108</strain>
    </source>
</reference>
<dbReference type="RefSeq" id="WP_150668067.1">
    <property type="nucleotide sequence ID" value="NZ_CABPSB010000003.1"/>
</dbReference>
<protein>
    <submittedName>
        <fullName evidence="2">Uncharacterized protein</fullName>
    </submittedName>
</protein>
<evidence type="ECO:0000256" key="1">
    <source>
        <dbReference type="SAM" id="MobiDB-lite"/>
    </source>
</evidence>
<proteinExistence type="predicted"/>
<keyword evidence="3" id="KW-1185">Reference proteome</keyword>